<dbReference type="HOGENOM" id="CLU_1979179_0_0_0"/>
<evidence type="ECO:0000313" key="3">
    <source>
        <dbReference type="Proteomes" id="UP000011704"/>
    </source>
</evidence>
<evidence type="ECO:0000256" key="1">
    <source>
        <dbReference type="SAM" id="Phobius"/>
    </source>
</evidence>
<dbReference type="InParanoid" id="M1YXS6"/>
<organism evidence="2 3">
    <name type="scientific">Nitrospina gracilis (strain 3/211)</name>
    <dbReference type="NCBI Taxonomy" id="1266370"/>
    <lineage>
        <taxon>Bacteria</taxon>
        <taxon>Pseudomonadati</taxon>
        <taxon>Nitrospinota/Tectimicrobiota group</taxon>
        <taxon>Nitrospinota</taxon>
        <taxon>Nitrospinia</taxon>
        <taxon>Nitrospinales</taxon>
        <taxon>Nitrospinaceae</taxon>
        <taxon>Nitrospina</taxon>
    </lineage>
</organism>
<dbReference type="AlphaFoldDB" id="M1YXS6"/>
<accession>M1YXS6</accession>
<proteinExistence type="predicted"/>
<reference evidence="2 3" key="1">
    <citation type="journal article" date="2013" name="Front. Microbiol.">
        <title>The genome of Nitrospina gracilis illuminates the metabolism and evolution of the major marine nitrite oxidizer.</title>
        <authorList>
            <person name="Luecker S."/>
            <person name="Nowka B."/>
            <person name="Rattei T."/>
            <person name="Spieck E."/>
            <person name="and Daims H."/>
        </authorList>
    </citation>
    <scope>NUCLEOTIDE SEQUENCE [LARGE SCALE GENOMIC DNA]</scope>
    <source>
        <strain evidence="2 3">3/211</strain>
    </source>
</reference>
<dbReference type="EMBL" id="CAQJ01000027">
    <property type="protein sequence ID" value="CCQ90083.1"/>
    <property type="molecule type" value="Genomic_DNA"/>
</dbReference>
<keyword evidence="1" id="KW-0472">Membrane</keyword>
<keyword evidence="3" id="KW-1185">Reference proteome</keyword>
<gene>
    <name evidence="2" type="ORF">NITGR_240002</name>
</gene>
<dbReference type="Proteomes" id="UP000011704">
    <property type="component" value="Unassembled WGS sequence"/>
</dbReference>
<feature type="transmembrane region" description="Helical" evidence="1">
    <location>
        <begin position="43"/>
        <end position="67"/>
    </location>
</feature>
<keyword evidence="1" id="KW-1133">Transmembrane helix</keyword>
<name>M1YXS6_NITG3</name>
<feature type="transmembrane region" description="Helical" evidence="1">
    <location>
        <begin position="96"/>
        <end position="122"/>
    </location>
</feature>
<dbReference type="STRING" id="1266370.NITGR_240002"/>
<evidence type="ECO:0000313" key="2">
    <source>
        <dbReference type="EMBL" id="CCQ90083.1"/>
    </source>
</evidence>
<comment type="caution">
    <text evidence="2">The sequence shown here is derived from an EMBL/GenBank/DDBJ whole genome shotgun (WGS) entry which is preliminary data.</text>
</comment>
<sequence length="126" mass="14452">MASFPFFQFVKEFEPLHGNYQKYNSTVFSVNKKIIEIEKRDPIGLINLFGAILIFISLILSIIGLLFRPILIWVTKYLIKTLSGGGTLSITWIETIYAFTPIVLAILLVVYMLASIYFIGLYRIPR</sequence>
<protein>
    <submittedName>
        <fullName evidence="2">Uncharacterized protein</fullName>
    </submittedName>
</protein>
<keyword evidence="1" id="KW-0812">Transmembrane</keyword>